<gene>
    <name evidence="1" type="ORF">SmJEL517_g05202</name>
</gene>
<dbReference type="GeneID" id="42006426"/>
<dbReference type="OrthoDB" id="2219495at2759"/>
<dbReference type="InterPro" id="IPR036188">
    <property type="entry name" value="FAD/NAD-bd_sf"/>
</dbReference>
<name>A0A507C1R1_9FUNG</name>
<reference evidence="1 2" key="1">
    <citation type="journal article" date="2019" name="Sci. Rep.">
        <title>Comparative genomics of chytrid fungi reveal insights into the obligate biotrophic and pathogenic lifestyle of Synchytrium endobioticum.</title>
        <authorList>
            <person name="van de Vossenberg B.T.L.H."/>
            <person name="Warris S."/>
            <person name="Nguyen H.D.T."/>
            <person name="van Gent-Pelzer M.P.E."/>
            <person name="Joly D.L."/>
            <person name="van de Geest H.C."/>
            <person name="Bonants P.J.M."/>
            <person name="Smith D.S."/>
            <person name="Levesque C.A."/>
            <person name="van der Lee T.A.J."/>
        </authorList>
    </citation>
    <scope>NUCLEOTIDE SEQUENCE [LARGE SCALE GENOMIC DNA]</scope>
    <source>
        <strain evidence="1 2">JEL517</strain>
    </source>
</reference>
<dbReference type="Gene3D" id="3.50.50.60">
    <property type="entry name" value="FAD/NAD(P)-binding domain"/>
    <property type="match status" value="1"/>
</dbReference>
<sequence>MASVSKCLKALAGVKLYKDPDWTIAGLGSCMRCILMRGPVAGMHQQDSLQYVRNANLCDFVSKGDQEGGSVLDNLCNVLVASPTRPGVMVATAGSGHSFKFTLVLGDVIADIFEKNAASAVYGDVFRWRTAKKAGVELQGEEGRVVKAARGREELQAHRMAHRDELLAGKL</sequence>
<dbReference type="EMBL" id="QEAO01000044">
    <property type="protein sequence ID" value="TPX31465.1"/>
    <property type="molecule type" value="Genomic_DNA"/>
</dbReference>
<dbReference type="Proteomes" id="UP000319731">
    <property type="component" value="Unassembled WGS sequence"/>
</dbReference>
<organism evidence="1 2">
    <name type="scientific">Synchytrium microbalum</name>
    <dbReference type="NCBI Taxonomy" id="1806994"/>
    <lineage>
        <taxon>Eukaryota</taxon>
        <taxon>Fungi</taxon>
        <taxon>Fungi incertae sedis</taxon>
        <taxon>Chytridiomycota</taxon>
        <taxon>Chytridiomycota incertae sedis</taxon>
        <taxon>Chytridiomycetes</taxon>
        <taxon>Synchytriales</taxon>
        <taxon>Synchytriaceae</taxon>
        <taxon>Synchytrium</taxon>
    </lineage>
</organism>
<protein>
    <submittedName>
        <fullName evidence="1">Uncharacterized protein</fullName>
    </submittedName>
</protein>
<evidence type="ECO:0000313" key="2">
    <source>
        <dbReference type="Proteomes" id="UP000319731"/>
    </source>
</evidence>
<dbReference type="AlphaFoldDB" id="A0A507C1R1"/>
<proteinExistence type="predicted"/>
<evidence type="ECO:0000313" key="1">
    <source>
        <dbReference type="EMBL" id="TPX31465.1"/>
    </source>
</evidence>
<accession>A0A507C1R1</accession>
<dbReference type="RefSeq" id="XP_031022886.1">
    <property type="nucleotide sequence ID" value="XM_031171129.1"/>
</dbReference>
<keyword evidence="2" id="KW-1185">Reference proteome</keyword>
<comment type="caution">
    <text evidence="1">The sequence shown here is derived from an EMBL/GenBank/DDBJ whole genome shotgun (WGS) entry which is preliminary data.</text>
</comment>